<accession>A0A059Q1R0</accession>
<feature type="chain" id="PRO_5001581647" description="EGF-like domain-containing protein" evidence="6">
    <location>
        <begin position="23"/>
        <end position="559"/>
    </location>
</feature>
<dbReference type="Pfam" id="PF13947">
    <property type="entry name" value="GUB_WAK_bind"/>
    <property type="match status" value="1"/>
</dbReference>
<name>A0A059Q1R0_9POAL</name>
<dbReference type="GO" id="GO:0016020">
    <property type="term" value="C:membrane"/>
    <property type="evidence" value="ECO:0007669"/>
    <property type="project" value="UniProtKB-SubCell"/>
</dbReference>
<feature type="domain" description="EGF-like" evidence="7">
    <location>
        <begin position="321"/>
        <end position="362"/>
    </location>
</feature>
<dbReference type="SMART" id="SM00181">
    <property type="entry name" value="EGF"/>
    <property type="match status" value="2"/>
</dbReference>
<organism evidence="8">
    <name type="scientific">Saccharum hybrid cultivar R570</name>
    <dbReference type="NCBI Taxonomy" id="131158"/>
    <lineage>
        <taxon>Eukaryota</taxon>
        <taxon>Viridiplantae</taxon>
        <taxon>Streptophyta</taxon>
        <taxon>Embryophyta</taxon>
        <taxon>Tracheophyta</taxon>
        <taxon>Spermatophyta</taxon>
        <taxon>Magnoliopsida</taxon>
        <taxon>Liliopsida</taxon>
        <taxon>Poales</taxon>
        <taxon>Poaceae</taxon>
        <taxon>PACMAD clade</taxon>
        <taxon>Panicoideae</taxon>
        <taxon>Andropogonodae</taxon>
        <taxon>Andropogoneae</taxon>
        <taxon>Saccharinae</taxon>
        <taxon>Saccharum</taxon>
        <taxon>Saccharum officinarum species complex</taxon>
    </lineage>
</organism>
<dbReference type="GO" id="GO:0005509">
    <property type="term" value="F:calcium ion binding"/>
    <property type="evidence" value="ECO:0007669"/>
    <property type="project" value="InterPro"/>
</dbReference>
<feature type="region of interest" description="Disordered" evidence="5">
    <location>
        <begin position="451"/>
        <end position="471"/>
    </location>
</feature>
<feature type="signal peptide" evidence="6">
    <location>
        <begin position="1"/>
        <end position="22"/>
    </location>
</feature>
<evidence type="ECO:0000256" key="1">
    <source>
        <dbReference type="ARBA" id="ARBA00004167"/>
    </source>
</evidence>
<dbReference type="GO" id="GO:0030247">
    <property type="term" value="F:polysaccharide binding"/>
    <property type="evidence" value="ECO:0007669"/>
    <property type="project" value="InterPro"/>
</dbReference>
<sequence>MPSNVVASPVLWLCAALALALAAPRIPASAVVGPPLPPPSGGGGGSVCRRWCGDVHIPYPFGIGPDVCSLPGFHLHCNDTGNGVLKLFYSEVEVVNISLLQGQMRVLNHISYSCYTAAGSKEEDHWSFHLSEHYSFSGTSNKFTAIGCRTLAYISGAANSNGGGDDDVDTYQTGCVALCGHDNLRRLSNGSCSGMGCCQTSIPPDLRHYDVSFDDRVNTSEFNGTNPCSYAVLLESSSFAFSTAYLTPNEFNKSNHGQVPVLLDWVVGNETCRVARTKPGYACVSSNSQCVDAASGFGYLCNCTEGYQGNPYLNDSHGCKDINECMDHRKYPCHGKCINKPGTYHCYCPVGTQGNASIEECQKQPSPFGLGARLAIVSARKLRGQRGPIWGGLGQSRDRWIRRDGGAWALGGCPGGGDMRQAGSGTLARGGASCWWVLPQRGSPGRAVAVARREGETNDGGRGREGRERDKRPLWQRPLVFGLLTMTIPLPRDSARPRTRIWGRVVGTVLRPPMMTVPEVLSMSSGSGITIPLSIVGMGGIVNGGGPIVYVLIVGGSLP</sequence>
<dbReference type="InterPro" id="IPR000742">
    <property type="entry name" value="EGF"/>
</dbReference>
<keyword evidence="4" id="KW-0245">EGF-like domain</keyword>
<dbReference type="Gene3D" id="2.10.25.10">
    <property type="entry name" value="Laminin"/>
    <property type="match status" value="1"/>
</dbReference>
<dbReference type="InterPro" id="IPR018097">
    <property type="entry name" value="EGF_Ca-bd_CS"/>
</dbReference>
<comment type="subcellular location">
    <subcellularLocation>
        <location evidence="1">Membrane</location>
        <topology evidence="1">Single-pass membrane protein</topology>
    </subcellularLocation>
</comment>
<keyword evidence="2 6" id="KW-0732">Signal</keyword>
<comment type="caution">
    <text evidence="4">Lacks conserved residue(s) required for the propagation of feature annotation.</text>
</comment>
<dbReference type="PROSITE" id="PS00010">
    <property type="entry name" value="ASX_HYDROXYL"/>
    <property type="match status" value="1"/>
</dbReference>
<dbReference type="PROSITE" id="PS50026">
    <property type="entry name" value="EGF_3"/>
    <property type="match status" value="1"/>
</dbReference>
<protein>
    <recommendedName>
        <fullName evidence="7">EGF-like domain-containing protein</fullName>
    </recommendedName>
</protein>
<dbReference type="PROSITE" id="PS01187">
    <property type="entry name" value="EGF_CA"/>
    <property type="match status" value="1"/>
</dbReference>
<dbReference type="AlphaFoldDB" id="A0A059Q1R0"/>
<evidence type="ECO:0000313" key="8">
    <source>
        <dbReference type="EMBL" id="AGT17054.1"/>
    </source>
</evidence>
<dbReference type="InterPro" id="IPR025287">
    <property type="entry name" value="WAK_GUB"/>
</dbReference>
<keyword evidence="3" id="KW-1015">Disulfide bond</keyword>
<gene>
    <name evidence="8" type="ORF">SHCRBa_201_F17_F_310</name>
</gene>
<dbReference type="SMART" id="SM00179">
    <property type="entry name" value="EGF_CA"/>
    <property type="match status" value="1"/>
</dbReference>
<evidence type="ECO:0000256" key="4">
    <source>
        <dbReference type="PROSITE-ProRule" id="PRU00076"/>
    </source>
</evidence>
<evidence type="ECO:0000256" key="2">
    <source>
        <dbReference type="ARBA" id="ARBA00022729"/>
    </source>
</evidence>
<dbReference type="InterPro" id="IPR001881">
    <property type="entry name" value="EGF-like_Ca-bd_dom"/>
</dbReference>
<evidence type="ECO:0000256" key="6">
    <source>
        <dbReference type="SAM" id="SignalP"/>
    </source>
</evidence>
<dbReference type="FunFam" id="2.10.25.10:FF:000355">
    <property type="entry name" value="Wall-associated receptor kinase 3"/>
    <property type="match status" value="1"/>
</dbReference>
<dbReference type="EMBL" id="KF184675">
    <property type="protein sequence ID" value="AGT17054.1"/>
    <property type="molecule type" value="Genomic_DNA"/>
</dbReference>
<evidence type="ECO:0000259" key="7">
    <source>
        <dbReference type="PROSITE" id="PS50026"/>
    </source>
</evidence>
<dbReference type="PANTHER" id="PTHR33491">
    <property type="entry name" value="OSJNBA0016N04.9 PROTEIN"/>
    <property type="match status" value="1"/>
</dbReference>
<evidence type="ECO:0000256" key="5">
    <source>
        <dbReference type="SAM" id="MobiDB-lite"/>
    </source>
</evidence>
<dbReference type="InterPro" id="IPR000152">
    <property type="entry name" value="EGF-type_Asp/Asn_hydroxyl_site"/>
</dbReference>
<reference evidence="8" key="1">
    <citation type="submission" date="2013-05" db="EMBL/GenBank/DDBJ databases">
        <title>Building the sugarcane genome for biotechnology and identifying evolutionary trends.</title>
        <authorList>
            <person name="De Setta N."/>
            <person name="Monteiro-Vitorello C.B."/>
            <person name="Metcalfe C.J."/>
            <person name="Cruz G.M.Q."/>
            <person name="Del Bem L.E."/>
            <person name="Vicentini R."/>
            <person name="Nogueira F.T.S."/>
            <person name="Campos R.A."/>
            <person name="Nunes S.L."/>
            <person name="Turrini P.C.G."/>
            <person name="Vieira A.P."/>
            <person name="Cruz E.A.O."/>
            <person name="Correa T.C.S."/>
            <person name="Hotta C.T."/>
            <person name="de Mello-Varani A."/>
            <person name="Vautrin S."/>
            <person name="Trindade A.S."/>
            <person name="Vilela M.M."/>
            <person name="Horta C.L."/>
            <person name="Sato P.M."/>
            <person name="de Andrade R.F."/>
            <person name="Nishiyama M.Y."/>
            <person name="Cardoso-Silva C.B."/>
            <person name="Scortecci K.C."/>
            <person name="Garcia A.A.F."/>
            <person name="Carneiro M.S."/>
            <person name="Kim C."/>
            <person name="Paterson A.H."/>
            <person name="Berges H."/>
            <person name="D'Hont A."/>
            <person name="de-Souza A.P."/>
            <person name="Souza G.M."/>
            <person name="Vincentz M."/>
            <person name="Kitajima J.P."/>
            <person name="Van Sluys M.-A."/>
        </authorList>
    </citation>
    <scope>NUCLEOTIDE SEQUENCE</scope>
</reference>
<evidence type="ECO:0000256" key="3">
    <source>
        <dbReference type="ARBA" id="ARBA00023157"/>
    </source>
</evidence>
<proteinExistence type="predicted"/>
<dbReference type="SUPFAM" id="SSF57196">
    <property type="entry name" value="EGF/Laminin"/>
    <property type="match status" value="1"/>
</dbReference>
<dbReference type="CDD" id="cd00054">
    <property type="entry name" value="EGF_CA"/>
    <property type="match status" value="1"/>
</dbReference>